<name>A0ABX1R6S3_9PSEU</name>
<dbReference type="EMBL" id="JAAXKY010000004">
    <property type="protein sequence ID" value="NMH76062.1"/>
    <property type="molecule type" value="Genomic_DNA"/>
</dbReference>
<feature type="region of interest" description="Disordered" evidence="1">
    <location>
        <begin position="27"/>
        <end position="51"/>
    </location>
</feature>
<gene>
    <name evidence="2" type="ORF">HF577_02920</name>
</gene>
<evidence type="ECO:0000256" key="1">
    <source>
        <dbReference type="SAM" id="MobiDB-lite"/>
    </source>
</evidence>
<organism evidence="2 3">
    <name type="scientific">Pseudonocardia xinjiangensis</name>
    <dbReference type="NCBI Taxonomy" id="75289"/>
    <lineage>
        <taxon>Bacteria</taxon>
        <taxon>Bacillati</taxon>
        <taxon>Actinomycetota</taxon>
        <taxon>Actinomycetes</taxon>
        <taxon>Pseudonocardiales</taxon>
        <taxon>Pseudonocardiaceae</taxon>
        <taxon>Pseudonocardia</taxon>
    </lineage>
</organism>
<accession>A0ABX1R6S3</accession>
<reference evidence="2 3" key="1">
    <citation type="submission" date="2020-04" db="EMBL/GenBank/DDBJ databases">
        <authorList>
            <person name="Klaysubun C."/>
            <person name="Duangmal K."/>
            <person name="Lipun K."/>
        </authorList>
    </citation>
    <scope>NUCLEOTIDE SEQUENCE [LARGE SCALE GENOMIC DNA]</scope>
    <source>
        <strain evidence="2 3">JCM 11839</strain>
    </source>
</reference>
<sequence length="51" mass="5116">MATVRQKIHSGAADHGVLVGAVAVPAASRAEDREPAELAPTTLTDHPADGG</sequence>
<protein>
    <submittedName>
        <fullName evidence="2">Uncharacterized protein</fullName>
    </submittedName>
</protein>
<evidence type="ECO:0000313" key="3">
    <source>
        <dbReference type="Proteomes" id="UP001296706"/>
    </source>
</evidence>
<proteinExistence type="predicted"/>
<keyword evidence="3" id="KW-1185">Reference proteome</keyword>
<dbReference type="RefSeq" id="WP_169394130.1">
    <property type="nucleotide sequence ID" value="NZ_BAAAJH010000015.1"/>
</dbReference>
<dbReference type="Proteomes" id="UP001296706">
    <property type="component" value="Unassembled WGS sequence"/>
</dbReference>
<evidence type="ECO:0000313" key="2">
    <source>
        <dbReference type="EMBL" id="NMH76062.1"/>
    </source>
</evidence>
<comment type="caution">
    <text evidence="2">The sequence shown here is derived from an EMBL/GenBank/DDBJ whole genome shotgun (WGS) entry which is preliminary data.</text>
</comment>